<name>A0A0E0MT46_ORYRU</name>
<dbReference type="PANTHER" id="PTHR48094:SF8">
    <property type="entry name" value="OS01G0217800 PROTEIN"/>
    <property type="match status" value="1"/>
</dbReference>
<feature type="domain" description="DJ-1/PfpI" evidence="4">
    <location>
        <begin position="148"/>
        <end position="318"/>
    </location>
</feature>
<reference evidence="6" key="1">
    <citation type="submission" date="2013-06" db="EMBL/GenBank/DDBJ databases">
        <authorList>
            <person name="Zhao Q."/>
        </authorList>
    </citation>
    <scope>NUCLEOTIDE SEQUENCE</scope>
    <source>
        <strain evidence="6">cv. W1943</strain>
    </source>
</reference>
<feature type="domain" description="DJ-1/PfpI" evidence="4">
    <location>
        <begin position="371"/>
        <end position="535"/>
    </location>
</feature>
<dbReference type="OMA" id="KMVKNHA"/>
<keyword evidence="6" id="KW-1185">Reference proteome</keyword>
<accession>A0A0E0MT46</accession>
<dbReference type="NCBIfam" id="TIGR01383">
    <property type="entry name" value="not_thiJ"/>
    <property type="match status" value="2"/>
</dbReference>
<evidence type="ECO:0000256" key="1">
    <source>
        <dbReference type="ARBA" id="ARBA00008542"/>
    </source>
</evidence>
<dbReference type="Gene3D" id="3.40.50.880">
    <property type="match status" value="2"/>
</dbReference>
<reference evidence="5" key="2">
    <citation type="submission" date="2015-06" db="UniProtKB">
        <authorList>
            <consortium name="EnsemblPlants"/>
        </authorList>
    </citation>
    <scope>IDENTIFICATION</scope>
</reference>
<dbReference type="Pfam" id="PF01965">
    <property type="entry name" value="DJ-1_PfpI"/>
    <property type="match status" value="2"/>
</dbReference>
<dbReference type="eggNOG" id="KOG2764">
    <property type="taxonomic scope" value="Eukaryota"/>
</dbReference>
<dbReference type="AlphaFoldDB" id="A0A0E0MT46"/>
<evidence type="ECO:0000259" key="4">
    <source>
        <dbReference type="Pfam" id="PF01965"/>
    </source>
</evidence>
<dbReference type="STRING" id="4529.A0A0E0MT46"/>
<dbReference type="InterPro" id="IPR006287">
    <property type="entry name" value="DJ-1"/>
</dbReference>
<protein>
    <recommendedName>
        <fullName evidence="4">DJ-1/PfpI domain-containing protein</fullName>
    </recommendedName>
</protein>
<dbReference type="GO" id="GO:1903189">
    <property type="term" value="P:glyoxal metabolic process"/>
    <property type="evidence" value="ECO:0007669"/>
    <property type="project" value="TreeGrafter"/>
</dbReference>
<evidence type="ECO:0000256" key="3">
    <source>
        <dbReference type="SAM" id="MobiDB-lite"/>
    </source>
</evidence>
<dbReference type="Gramene" id="ORUFI01G08020.1">
    <property type="protein sequence ID" value="ORUFI01G08020.1"/>
    <property type="gene ID" value="ORUFI01G08020"/>
</dbReference>
<dbReference type="FunFam" id="3.40.50.880:FF:000015">
    <property type="entry name" value="Protein DJ-1 homolog C"/>
    <property type="match status" value="2"/>
</dbReference>
<proteinExistence type="inferred from homology"/>
<dbReference type="CDD" id="cd03135">
    <property type="entry name" value="GATase1_DJ-1"/>
    <property type="match status" value="2"/>
</dbReference>
<dbReference type="GO" id="GO:0005737">
    <property type="term" value="C:cytoplasm"/>
    <property type="evidence" value="ECO:0007669"/>
    <property type="project" value="UniProtKB-ARBA"/>
</dbReference>
<dbReference type="InterPro" id="IPR002818">
    <property type="entry name" value="DJ-1/PfpI"/>
</dbReference>
<dbReference type="Proteomes" id="UP000008022">
    <property type="component" value="Unassembled WGS sequence"/>
</dbReference>
<dbReference type="PANTHER" id="PTHR48094">
    <property type="entry name" value="PROTEIN/NUCLEIC ACID DEGLYCASE DJ-1-RELATED"/>
    <property type="match status" value="1"/>
</dbReference>
<evidence type="ECO:0000313" key="6">
    <source>
        <dbReference type="Proteomes" id="UP000008022"/>
    </source>
</evidence>
<evidence type="ECO:0000313" key="5">
    <source>
        <dbReference type="EnsemblPlants" id="ORUFI01G08020.1"/>
    </source>
</evidence>
<keyword evidence="2" id="KW-0677">Repeat</keyword>
<evidence type="ECO:0000256" key="2">
    <source>
        <dbReference type="ARBA" id="ARBA00022737"/>
    </source>
</evidence>
<sequence>MDGKSFSPIPLAKHCLTVHLTGFNCTVVVQRTGHACASTETAAATTRRSIPGHSRHATPLSLHAAATPTLPLPSPAGKRGRGTHHEVATSIFPANDARITPPPPLTYGDSDTMAMAAASASAMARRAASWPRLLLLSRAFAAAAAEPKRVLVPVADGTEPVEAAATADVLNRAGARVTVATADPAGDDRGLLVEAAFGVKLVADGRVADLEGEAFDLIALPGGMPGSANLRDCKVLEKMVKKQAEQGGLYAAICATPAVTLAHWGLLKGLKATCYPSFMEKFTAEIIPVNSRVVVDRNAVTSQGPATAIEYALALVEQLYGKEKSEEVAGPLYVRPQPGVDYVIDEFNSVEWKCSGTPQEGIPGQGLLSKHKVLVPVANGSEEMEALNLIDILRRAGANVTVASVEDKLQVVTRRHKFNLIADIMVEEAAKREFDLIVMPGGLPGAQKLSSTKVLVDLLKKQAESNKPYGAICASPAYVLEPHGLLKGKKATSFPPMAHLLTDQSACDSRVVVDGNLITSKAPGSATEFALAIVEKLFGREKAVSIAKELIFM</sequence>
<dbReference type="InterPro" id="IPR029062">
    <property type="entry name" value="Class_I_gatase-like"/>
</dbReference>
<dbReference type="SUPFAM" id="SSF52317">
    <property type="entry name" value="Class I glutamine amidotransferase-like"/>
    <property type="match status" value="2"/>
</dbReference>
<comment type="similarity">
    <text evidence="1">Belongs to the peptidase C56 family.</text>
</comment>
<organism evidence="5 6">
    <name type="scientific">Oryza rufipogon</name>
    <name type="common">Brownbeard rice</name>
    <name type="synonym">Asian wild rice</name>
    <dbReference type="NCBI Taxonomy" id="4529"/>
    <lineage>
        <taxon>Eukaryota</taxon>
        <taxon>Viridiplantae</taxon>
        <taxon>Streptophyta</taxon>
        <taxon>Embryophyta</taxon>
        <taxon>Tracheophyta</taxon>
        <taxon>Spermatophyta</taxon>
        <taxon>Magnoliopsida</taxon>
        <taxon>Liliopsida</taxon>
        <taxon>Poales</taxon>
        <taxon>Poaceae</taxon>
        <taxon>BOP clade</taxon>
        <taxon>Oryzoideae</taxon>
        <taxon>Oryzeae</taxon>
        <taxon>Oryzinae</taxon>
        <taxon>Oryza</taxon>
    </lineage>
</organism>
<dbReference type="InterPro" id="IPR050325">
    <property type="entry name" value="Prot/Nucl_acid_deglycase"/>
</dbReference>
<dbReference type="EnsemblPlants" id="ORUFI01G08020.1">
    <property type="protein sequence ID" value="ORUFI01G08020.1"/>
    <property type="gene ID" value="ORUFI01G08020"/>
</dbReference>
<feature type="region of interest" description="Disordered" evidence="3">
    <location>
        <begin position="62"/>
        <end position="82"/>
    </location>
</feature>